<proteinExistence type="predicted"/>
<dbReference type="OrthoDB" id="2397850at2759"/>
<dbReference type="AlphaFoldDB" id="A0A9N9NHZ2"/>
<name>A0A9N9NHZ2_9GLOM</name>
<evidence type="ECO:0000313" key="1">
    <source>
        <dbReference type="EMBL" id="CAG8739573.1"/>
    </source>
</evidence>
<feature type="non-terminal residue" evidence="1">
    <location>
        <position position="68"/>
    </location>
</feature>
<dbReference type="EMBL" id="CAJVPS010034541">
    <property type="protein sequence ID" value="CAG8739573.1"/>
    <property type="molecule type" value="Genomic_DNA"/>
</dbReference>
<sequence>MSEANITQILCGLHVAHIIINNFEETAFGKLPNISGFLQKELPANLLYLVWDLHDGYNKSDKDKPMGI</sequence>
<accession>A0A9N9NHZ2</accession>
<keyword evidence="2" id="KW-1185">Reference proteome</keyword>
<dbReference type="Proteomes" id="UP000789508">
    <property type="component" value="Unassembled WGS sequence"/>
</dbReference>
<gene>
    <name evidence="1" type="ORF">ALEPTO_LOCUS12908</name>
</gene>
<evidence type="ECO:0000313" key="2">
    <source>
        <dbReference type="Proteomes" id="UP000789508"/>
    </source>
</evidence>
<comment type="caution">
    <text evidence="1">The sequence shown here is derived from an EMBL/GenBank/DDBJ whole genome shotgun (WGS) entry which is preliminary data.</text>
</comment>
<organism evidence="1 2">
    <name type="scientific">Ambispora leptoticha</name>
    <dbReference type="NCBI Taxonomy" id="144679"/>
    <lineage>
        <taxon>Eukaryota</taxon>
        <taxon>Fungi</taxon>
        <taxon>Fungi incertae sedis</taxon>
        <taxon>Mucoromycota</taxon>
        <taxon>Glomeromycotina</taxon>
        <taxon>Glomeromycetes</taxon>
        <taxon>Archaeosporales</taxon>
        <taxon>Ambisporaceae</taxon>
        <taxon>Ambispora</taxon>
    </lineage>
</organism>
<reference evidence="1" key="1">
    <citation type="submission" date="2021-06" db="EMBL/GenBank/DDBJ databases">
        <authorList>
            <person name="Kallberg Y."/>
            <person name="Tangrot J."/>
            <person name="Rosling A."/>
        </authorList>
    </citation>
    <scope>NUCLEOTIDE SEQUENCE</scope>
    <source>
        <strain evidence="1">FL130A</strain>
    </source>
</reference>
<protein>
    <submittedName>
        <fullName evidence="1">10694_t:CDS:1</fullName>
    </submittedName>
</protein>